<evidence type="ECO:0000313" key="2">
    <source>
        <dbReference type="Proteomes" id="UP000201640"/>
    </source>
</evidence>
<organism evidence="1 2">
    <name type="scientific">Acanthamoeba polyphaga moumouvirus</name>
    <dbReference type="NCBI Taxonomy" id="1269028"/>
    <lineage>
        <taxon>Viruses</taxon>
        <taxon>Varidnaviria</taxon>
        <taxon>Bamfordvirae</taxon>
        <taxon>Nucleocytoviricota</taxon>
        <taxon>Megaviricetes</taxon>
        <taxon>Imitervirales</taxon>
        <taxon>Mimiviridae</taxon>
        <taxon>Megamimivirinae</taxon>
        <taxon>Moumouvirus</taxon>
    </lineage>
</organism>
<dbReference type="InterPro" id="IPR036691">
    <property type="entry name" value="Endo/exonu/phosph_ase_sf"/>
</dbReference>
<keyword evidence="2" id="KW-1185">Reference proteome</keyword>
<dbReference type="SUPFAM" id="SSF56219">
    <property type="entry name" value="DNase I-like"/>
    <property type="match status" value="1"/>
</dbReference>
<evidence type="ECO:0000313" key="1">
    <source>
        <dbReference type="EMBL" id="AGC02376.1"/>
    </source>
</evidence>
<proteinExistence type="predicted"/>
<dbReference type="Proteomes" id="UP000201640">
    <property type="component" value="Segment"/>
</dbReference>
<dbReference type="RefSeq" id="YP_007354812.1">
    <property type="nucleotide sequence ID" value="NC_020104.1"/>
</dbReference>
<reference evidence="1 2" key="1">
    <citation type="journal article" date="2012" name="Genome Biol. Evol.">
        <title>Related Giant Viruses in Distant Locations and Different Habitats: Acanthamoeba polyphaga moumouvirus Represents a Third Lineage of the Mimiviridae That Is Close to the Megavirus Lineage.</title>
        <authorList>
            <person name="Yoosuf N."/>
            <person name="Yutin N."/>
            <person name="Colson P."/>
            <person name="Shabalina S.A."/>
            <person name="Pagnier I."/>
            <person name="Robert C."/>
            <person name="Azza S."/>
            <person name="Klose T."/>
            <person name="Wong J."/>
            <person name="Rossmann M.G."/>
            <person name="La Scola B."/>
            <person name="Raoult D."/>
            <person name="Koonin E.V."/>
        </authorList>
    </citation>
    <scope>NUCLEOTIDE SEQUENCE [LARGE SCALE GENOMIC DNA]</scope>
    <source>
        <strain evidence="1 2">M10A</strain>
    </source>
</reference>
<evidence type="ECO:0008006" key="3">
    <source>
        <dbReference type="Google" id="ProtNLM"/>
    </source>
</evidence>
<name>L7RDL0_9VIRU</name>
<sequence>MTHKNKAVLITDKVVPASPLDNVLKFKNFNEIQVELYDFYEGNLLTPDNRKDFYKVVVQNTINKNYPTTDHLITCVKIGEVNFLYVSLDNSVRANMNGFPLYKRLDAICQVLNNIINKLDKCIVYFSESCRYSFLGDRDKKENITSWLSIRDMISERCNLQFIIEKKNNDDSSDMSFGISVFCTSSVKNYIQTYFVKSILLEAFGSVAVGIKLKTGQIIWGIHFPLDFKTEGENNPGYKTMVNLQYLMEEYSGSVCAFGDFNTVPGNISDSINKAIRSDFEFMLVDELTFFGTYFDTIPIDNNDERISILDSIN</sequence>
<dbReference type="EMBL" id="JX962719">
    <property type="protein sequence ID" value="AGC02376.1"/>
    <property type="molecule type" value="Genomic_DNA"/>
</dbReference>
<protein>
    <recommendedName>
        <fullName evidence="3">Endonuclease/exonuclease/phosphatase family protein</fullName>
    </recommendedName>
</protein>
<accession>L7RDL0</accession>
<dbReference type="KEGG" id="vg:14446115"/>
<gene>
    <name evidence="1" type="ORF">Moumou_00861</name>
</gene>
<dbReference type="GeneID" id="14446115"/>